<dbReference type="AlphaFoldDB" id="A0ABD5WCL7"/>
<keyword evidence="1" id="KW-1133">Transmembrane helix</keyword>
<comment type="caution">
    <text evidence="2">The sequence shown here is derived from an EMBL/GenBank/DDBJ whole genome shotgun (WGS) entry which is preliminary data.</text>
</comment>
<name>A0ABD5WCL7_9EURY</name>
<keyword evidence="1" id="KW-0812">Transmembrane</keyword>
<feature type="transmembrane region" description="Helical" evidence="1">
    <location>
        <begin position="128"/>
        <end position="149"/>
    </location>
</feature>
<organism evidence="2 3">
    <name type="scientific">Halobaculum lipolyticum</name>
    <dbReference type="NCBI Taxonomy" id="3032001"/>
    <lineage>
        <taxon>Archaea</taxon>
        <taxon>Methanobacteriati</taxon>
        <taxon>Methanobacteriota</taxon>
        <taxon>Stenosarchaea group</taxon>
        <taxon>Halobacteria</taxon>
        <taxon>Halobacteriales</taxon>
        <taxon>Haloferacaceae</taxon>
        <taxon>Halobaculum</taxon>
    </lineage>
</organism>
<sequence length="468" mass="48470">MRRSLVPAGFARRALPAVAALVAAVATADRAAAHAGGIRSAARETVSVPTWLFLATGGAVVGASFLLASAVTDRAYIRRIDTWGRSLPDAGRAAALAARAVGLVALAVTLVTGLGAESLGVTDPLRNAAVLIVWVGWWGLVVLSAYLLGNSWPAVDPFRAVAGVFPSLDRDYPDRLGTWPAVAGLLALVYLEVVTPLADDPTALSLLVLGYLGVSTAGSVVFGVDDWFREADAVSRLLAAYGRVAPVARTDDGLRLRLPGMGLTEAGWVDGRDDVGFVVAVVFVTTYDGFVGTALWAAVARPLVGVGVPALLVYLAAMLAGYGLFLWLYLASARAARRTADTYVAPGELARRFAPSLLAIAAGYHLAHNLGTALSLSPTLATVLTAPLSPPASPPVLLVPGWVGGVGVAAVLGGHLLAVWVAHATAYDLFPDRLQAIRSQYGVTVAMVAYTMASLWIVSRPGGAPPFV</sequence>
<feature type="transmembrane region" description="Helical" evidence="1">
    <location>
        <begin position="396"/>
        <end position="421"/>
    </location>
</feature>
<feature type="transmembrane region" description="Helical" evidence="1">
    <location>
        <begin position="176"/>
        <end position="198"/>
    </location>
</feature>
<dbReference type="RefSeq" id="WP_284030739.1">
    <property type="nucleotide sequence ID" value="NZ_CP126154.1"/>
</dbReference>
<feature type="transmembrane region" description="Helical" evidence="1">
    <location>
        <begin position="93"/>
        <end position="116"/>
    </location>
</feature>
<feature type="transmembrane region" description="Helical" evidence="1">
    <location>
        <begin position="441"/>
        <end position="459"/>
    </location>
</feature>
<gene>
    <name evidence="2" type="ORF">ACFQL9_15230</name>
</gene>
<dbReference type="GeneID" id="81125586"/>
<proteinExistence type="predicted"/>
<evidence type="ECO:0000313" key="3">
    <source>
        <dbReference type="Proteomes" id="UP001596461"/>
    </source>
</evidence>
<keyword evidence="1" id="KW-0472">Membrane</keyword>
<evidence type="ECO:0000256" key="1">
    <source>
        <dbReference type="SAM" id="Phobius"/>
    </source>
</evidence>
<feature type="transmembrane region" description="Helical" evidence="1">
    <location>
        <begin position="51"/>
        <end position="72"/>
    </location>
</feature>
<accession>A0ABD5WCL7</accession>
<dbReference type="Proteomes" id="UP001596461">
    <property type="component" value="Unassembled WGS sequence"/>
</dbReference>
<protein>
    <submittedName>
        <fullName evidence="2">Uncharacterized protein</fullName>
    </submittedName>
</protein>
<keyword evidence="3" id="KW-1185">Reference proteome</keyword>
<feature type="transmembrane region" description="Helical" evidence="1">
    <location>
        <begin position="204"/>
        <end position="224"/>
    </location>
</feature>
<dbReference type="EMBL" id="JBHTAH010000016">
    <property type="protein sequence ID" value="MFC7070997.1"/>
    <property type="molecule type" value="Genomic_DNA"/>
</dbReference>
<reference evidence="2 3" key="1">
    <citation type="journal article" date="2019" name="Int. J. Syst. Evol. Microbiol.">
        <title>The Global Catalogue of Microorganisms (GCM) 10K type strain sequencing project: providing services to taxonomists for standard genome sequencing and annotation.</title>
        <authorList>
            <consortium name="The Broad Institute Genomics Platform"/>
            <consortium name="The Broad Institute Genome Sequencing Center for Infectious Disease"/>
            <person name="Wu L."/>
            <person name="Ma J."/>
        </authorList>
    </citation>
    <scope>NUCLEOTIDE SEQUENCE [LARGE SCALE GENOMIC DNA]</scope>
    <source>
        <strain evidence="2 3">DT31</strain>
    </source>
</reference>
<feature type="transmembrane region" description="Helical" evidence="1">
    <location>
        <begin position="311"/>
        <end position="332"/>
    </location>
</feature>
<evidence type="ECO:0000313" key="2">
    <source>
        <dbReference type="EMBL" id="MFC7070997.1"/>
    </source>
</evidence>
<feature type="transmembrane region" description="Helical" evidence="1">
    <location>
        <begin position="275"/>
        <end position="299"/>
    </location>
</feature>